<dbReference type="PANTHER" id="PTHR43316:SF3">
    <property type="entry name" value="HALOACID DEHALOGENASE, TYPE II (AFU_ORTHOLOGUE AFUA_2G07750)-RELATED"/>
    <property type="match status" value="1"/>
</dbReference>
<dbReference type="Pfam" id="PF00702">
    <property type="entry name" value="Hydrolase"/>
    <property type="match status" value="1"/>
</dbReference>
<dbReference type="InterPro" id="IPR023214">
    <property type="entry name" value="HAD_sf"/>
</dbReference>
<sequence>MSHAEESVHAEIRRRAAAAVAVVFDLDGVVREFGPATTQTVAAEVGLEPQEFLALAFAEDLLEPVITGRRTFAAWCGLIRDELVARGAAAATAEGAVRSWVADRGTPVAETVALMAELQASGTAVFVFTNGTDNIPAELRQIGLGHLVDVVLNSAVLGFRKPHPEAYAAAHAALEAHLRRSIDRPDVLFTDDRISNVEGAARFGWQAVHFDAGVATDV</sequence>
<reference evidence="2" key="1">
    <citation type="submission" date="2022-06" db="EMBL/GenBank/DDBJ databases">
        <title>Ornithinimicrobium HY1793.</title>
        <authorList>
            <person name="Huang Y."/>
        </authorList>
    </citation>
    <scope>NUCLEOTIDE SEQUENCE</scope>
    <source>
        <strain evidence="2">HY1793</strain>
    </source>
</reference>
<protein>
    <submittedName>
        <fullName evidence="2">HAD family hydrolase</fullName>
    </submittedName>
</protein>
<dbReference type="RefSeq" id="WP_252595435.1">
    <property type="nucleotide sequence ID" value="NZ_CP099489.1"/>
</dbReference>
<dbReference type="GO" id="GO:0016787">
    <property type="term" value="F:hydrolase activity"/>
    <property type="evidence" value="ECO:0007669"/>
    <property type="project" value="UniProtKB-KW"/>
</dbReference>
<accession>A0ABY4YYR6</accession>
<dbReference type="InterPro" id="IPR051540">
    <property type="entry name" value="S-2-haloacid_dehalogenase"/>
</dbReference>
<dbReference type="EMBL" id="CP099489">
    <property type="protein sequence ID" value="USQ81899.1"/>
    <property type="molecule type" value="Genomic_DNA"/>
</dbReference>
<dbReference type="Proteomes" id="UP001056455">
    <property type="component" value="Chromosome"/>
</dbReference>
<dbReference type="InterPro" id="IPR036412">
    <property type="entry name" value="HAD-like_sf"/>
</dbReference>
<evidence type="ECO:0000313" key="3">
    <source>
        <dbReference type="Proteomes" id="UP001056455"/>
    </source>
</evidence>
<dbReference type="PRINTS" id="PR00413">
    <property type="entry name" value="HADHALOGNASE"/>
</dbReference>
<keyword evidence="1 2" id="KW-0378">Hydrolase</keyword>
<dbReference type="SFLD" id="SFLDG01129">
    <property type="entry name" value="C1.5:_HAD__Beta-PGM__Phosphata"/>
    <property type="match status" value="1"/>
</dbReference>
<evidence type="ECO:0000313" key="2">
    <source>
        <dbReference type="EMBL" id="USQ81899.1"/>
    </source>
</evidence>
<dbReference type="PANTHER" id="PTHR43316">
    <property type="entry name" value="HYDROLASE, HALOACID DELAHOGENASE-RELATED"/>
    <property type="match status" value="1"/>
</dbReference>
<dbReference type="SUPFAM" id="SSF56784">
    <property type="entry name" value="HAD-like"/>
    <property type="match status" value="1"/>
</dbReference>
<dbReference type="Gene3D" id="3.40.50.1000">
    <property type="entry name" value="HAD superfamily/HAD-like"/>
    <property type="match status" value="1"/>
</dbReference>
<keyword evidence="3" id="KW-1185">Reference proteome</keyword>
<evidence type="ECO:0000256" key="1">
    <source>
        <dbReference type="ARBA" id="ARBA00022801"/>
    </source>
</evidence>
<dbReference type="InterPro" id="IPR006439">
    <property type="entry name" value="HAD-SF_hydro_IA"/>
</dbReference>
<dbReference type="SFLD" id="SFLDS00003">
    <property type="entry name" value="Haloacid_Dehalogenase"/>
    <property type="match status" value="1"/>
</dbReference>
<name>A0ABY4YYR6_9MICO</name>
<proteinExistence type="predicted"/>
<gene>
    <name evidence="2" type="ORF">NF556_09750</name>
</gene>
<organism evidence="2 3">
    <name type="scientific">Ornithinimicrobium faecis</name>
    <dbReference type="NCBI Taxonomy" id="2934158"/>
    <lineage>
        <taxon>Bacteria</taxon>
        <taxon>Bacillati</taxon>
        <taxon>Actinomycetota</taxon>
        <taxon>Actinomycetes</taxon>
        <taxon>Micrococcales</taxon>
        <taxon>Ornithinimicrobiaceae</taxon>
        <taxon>Ornithinimicrobium</taxon>
    </lineage>
</organism>